<sequence length="118" mass="13325">MNLDHPTLTKVLFLPRHISLTLRMSSCEQGQRSGAQKKHLLCPESCKLALQAAKTSWDCAHTARSLLSFFFEGKTRGKKFTCQHNDKSTRLDLSQCTCRQAARVTPVRPPYETSVCDE</sequence>
<protein>
    <submittedName>
        <fullName evidence="1">Uncharacterized protein</fullName>
    </submittedName>
</protein>
<reference evidence="1 2" key="1">
    <citation type="submission" date="2021-06" db="EMBL/GenBank/DDBJ databases">
        <authorList>
            <person name="Palmer J.M."/>
        </authorList>
    </citation>
    <scope>NUCLEOTIDE SEQUENCE [LARGE SCALE GENOMIC DNA]</scope>
    <source>
        <strain evidence="1 2">XC_2019</strain>
        <tissue evidence="1">Muscle</tissue>
    </source>
</reference>
<keyword evidence="2" id="KW-1185">Reference proteome</keyword>
<dbReference type="EMBL" id="JAHRIN010050785">
    <property type="protein sequence ID" value="MEQ2208866.1"/>
    <property type="molecule type" value="Genomic_DNA"/>
</dbReference>
<comment type="caution">
    <text evidence="1">The sequence shown here is derived from an EMBL/GenBank/DDBJ whole genome shotgun (WGS) entry which is preliminary data.</text>
</comment>
<name>A0ABV0RMF4_9TELE</name>
<dbReference type="Proteomes" id="UP001434883">
    <property type="component" value="Unassembled WGS sequence"/>
</dbReference>
<gene>
    <name evidence="1" type="ORF">XENOCAPTIV_017841</name>
</gene>
<evidence type="ECO:0000313" key="2">
    <source>
        <dbReference type="Proteomes" id="UP001434883"/>
    </source>
</evidence>
<organism evidence="1 2">
    <name type="scientific">Xenoophorus captivus</name>
    <dbReference type="NCBI Taxonomy" id="1517983"/>
    <lineage>
        <taxon>Eukaryota</taxon>
        <taxon>Metazoa</taxon>
        <taxon>Chordata</taxon>
        <taxon>Craniata</taxon>
        <taxon>Vertebrata</taxon>
        <taxon>Euteleostomi</taxon>
        <taxon>Actinopterygii</taxon>
        <taxon>Neopterygii</taxon>
        <taxon>Teleostei</taxon>
        <taxon>Neoteleostei</taxon>
        <taxon>Acanthomorphata</taxon>
        <taxon>Ovalentaria</taxon>
        <taxon>Atherinomorphae</taxon>
        <taxon>Cyprinodontiformes</taxon>
        <taxon>Goodeidae</taxon>
        <taxon>Xenoophorus</taxon>
    </lineage>
</organism>
<proteinExistence type="predicted"/>
<evidence type="ECO:0000313" key="1">
    <source>
        <dbReference type="EMBL" id="MEQ2208866.1"/>
    </source>
</evidence>
<accession>A0ABV0RMF4</accession>